<dbReference type="InterPro" id="IPR025975">
    <property type="entry name" value="Polysacc_lyase"/>
</dbReference>
<feature type="compositionally biased region" description="Basic and acidic residues" evidence="1">
    <location>
        <begin position="66"/>
        <end position="85"/>
    </location>
</feature>
<reference evidence="3 4" key="1">
    <citation type="submission" date="2017-09" db="EMBL/GenBank/DDBJ databases">
        <title>Sphingomonas adhaesiva DSM 7418, whole genome shotgun sequence.</title>
        <authorList>
            <person name="Feng G."/>
            <person name="Zhu H."/>
        </authorList>
    </citation>
    <scope>NUCLEOTIDE SEQUENCE [LARGE SCALE GENOMIC DNA]</scope>
    <source>
        <strain evidence="3 4">DSM 7418</strain>
    </source>
</reference>
<dbReference type="Gene3D" id="2.60.120.200">
    <property type="match status" value="1"/>
</dbReference>
<comment type="caution">
    <text evidence="3">The sequence shown here is derived from an EMBL/GenBank/DDBJ whole genome shotgun (WGS) entry which is preliminary data.</text>
</comment>
<name>A0A2A4I973_9SPHN</name>
<feature type="chain" id="PRO_5013150355" description="Polysaccharide lyase" evidence="2">
    <location>
        <begin position="25"/>
        <end position="250"/>
    </location>
</feature>
<protein>
    <recommendedName>
        <fullName evidence="5">Polysaccharide lyase</fullName>
    </recommendedName>
</protein>
<evidence type="ECO:0000256" key="2">
    <source>
        <dbReference type="SAM" id="SignalP"/>
    </source>
</evidence>
<gene>
    <name evidence="3" type="ORF">COA07_09650</name>
</gene>
<evidence type="ECO:0000313" key="4">
    <source>
        <dbReference type="Proteomes" id="UP000218323"/>
    </source>
</evidence>
<dbReference type="EMBL" id="NWVC01000003">
    <property type="protein sequence ID" value="PCG14736.1"/>
    <property type="molecule type" value="Genomic_DNA"/>
</dbReference>
<keyword evidence="4" id="KW-1185">Reference proteome</keyword>
<sequence>MSAYHVPARALALATLACATPALAGCTSPDAQKSPGAEANAGPKMNPQNSGANWSFRQTGEVTRFEVHAGDRWHGDGTQPKERSEAYASGKLSLTQPNDVRFDMMIEQGPRITAQWLTLVQLQSTFDPGEAGHSPPFAIELRDEKMRIASRFDPRLISRDNDAPYTLHYADTAPLQRGRWYAMRIAVKFDPAGAGWLKVWRDGRQIVDYRGPIGFKDVVGPYFKAGIYRASAREPMAVQFRGVRIGTLPQ</sequence>
<dbReference type="AlphaFoldDB" id="A0A2A4I973"/>
<keyword evidence="2" id="KW-0732">Signal</keyword>
<dbReference type="RefSeq" id="WP_066713482.1">
    <property type="nucleotide sequence ID" value="NZ_JBHIWA010000008.1"/>
</dbReference>
<evidence type="ECO:0008006" key="5">
    <source>
        <dbReference type="Google" id="ProtNLM"/>
    </source>
</evidence>
<evidence type="ECO:0000256" key="1">
    <source>
        <dbReference type="SAM" id="MobiDB-lite"/>
    </source>
</evidence>
<evidence type="ECO:0000313" key="3">
    <source>
        <dbReference type="EMBL" id="PCG14736.1"/>
    </source>
</evidence>
<feature type="region of interest" description="Disordered" evidence="1">
    <location>
        <begin position="66"/>
        <end position="92"/>
    </location>
</feature>
<dbReference type="Pfam" id="PF14099">
    <property type="entry name" value="Polysacc_lyase"/>
    <property type="match status" value="1"/>
</dbReference>
<accession>A0A2A4I973</accession>
<feature type="signal peptide" evidence="2">
    <location>
        <begin position="1"/>
        <end position="24"/>
    </location>
</feature>
<feature type="region of interest" description="Disordered" evidence="1">
    <location>
        <begin position="28"/>
        <end position="54"/>
    </location>
</feature>
<dbReference type="Proteomes" id="UP000218323">
    <property type="component" value="Unassembled WGS sequence"/>
</dbReference>
<organism evidence="3 4">
    <name type="scientific">Sphingomonas adhaesiva</name>
    <dbReference type="NCBI Taxonomy" id="28212"/>
    <lineage>
        <taxon>Bacteria</taxon>
        <taxon>Pseudomonadati</taxon>
        <taxon>Pseudomonadota</taxon>
        <taxon>Alphaproteobacteria</taxon>
        <taxon>Sphingomonadales</taxon>
        <taxon>Sphingomonadaceae</taxon>
        <taxon>Sphingomonas</taxon>
    </lineage>
</organism>
<proteinExistence type="predicted"/>